<evidence type="ECO:0000256" key="1">
    <source>
        <dbReference type="ARBA" id="ARBA00004604"/>
    </source>
</evidence>
<keyword evidence="4" id="KW-0677">Repeat</keyword>
<dbReference type="Pfam" id="PF00400">
    <property type="entry name" value="WD40"/>
    <property type="match status" value="1"/>
</dbReference>
<comment type="subcellular location">
    <subcellularLocation>
        <location evidence="1">Nucleus</location>
        <location evidence="1">Nucleolus</location>
    </subcellularLocation>
</comment>
<dbReference type="GO" id="GO:0032040">
    <property type="term" value="C:small-subunit processome"/>
    <property type="evidence" value="ECO:0007669"/>
    <property type="project" value="TreeGrafter"/>
</dbReference>
<comment type="similarity">
    <text evidence="6">Belongs to the WD repeat UTP18 family.</text>
</comment>
<keyword evidence="9" id="KW-1185">Reference proteome</keyword>
<dbReference type="PANTHER" id="PTHR18359:SF0">
    <property type="entry name" value="U3 SMALL NUCLEOLAR RNA-ASSOCIATED PROTEIN 18 HOMOLOG"/>
    <property type="match status" value="1"/>
</dbReference>
<dbReference type="GO" id="GO:0006364">
    <property type="term" value="P:rRNA processing"/>
    <property type="evidence" value="ECO:0007669"/>
    <property type="project" value="UniProtKB-KW"/>
</dbReference>
<dbReference type="GO" id="GO:0034388">
    <property type="term" value="C:Pwp2p-containing subcomplex of 90S preribosome"/>
    <property type="evidence" value="ECO:0007669"/>
    <property type="project" value="TreeGrafter"/>
</dbReference>
<dbReference type="InterPro" id="IPR045161">
    <property type="entry name" value="Utp18"/>
</dbReference>
<protein>
    <recommendedName>
        <fullName evidence="10">U3 small nucleolar RNA-associated protein 18 homolog</fullName>
    </recommendedName>
</protein>
<accession>A0A7R9BH62</accession>
<dbReference type="AlphaFoldDB" id="A0A7R9BH62"/>
<feature type="region of interest" description="Disordered" evidence="7">
    <location>
        <begin position="1"/>
        <end position="52"/>
    </location>
</feature>
<evidence type="ECO:0000256" key="5">
    <source>
        <dbReference type="ARBA" id="ARBA00023242"/>
    </source>
</evidence>
<evidence type="ECO:0000313" key="9">
    <source>
        <dbReference type="Proteomes" id="UP000678499"/>
    </source>
</evidence>
<name>A0A7R9BH62_9CRUS</name>
<organism evidence="8">
    <name type="scientific">Notodromas monacha</name>
    <dbReference type="NCBI Taxonomy" id="399045"/>
    <lineage>
        <taxon>Eukaryota</taxon>
        <taxon>Metazoa</taxon>
        <taxon>Ecdysozoa</taxon>
        <taxon>Arthropoda</taxon>
        <taxon>Crustacea</taxon>
        <taxon>Oligostraca</taxon>
        <taxon>Ostracoda</taxon>
        <taxon>Podocopa</taxon>
        <taxon>Podocopida</taxon>
        <taxon>Cypridocopina</taxon>
        <taxon>Cypridoidea</taxon>
        <taxon>Cyprididae</taxon>
        <taxon>Notodromas</taxon>
    </lineage>
</organism>
<dbReference type="SUPFAM" id="SSF50978">
    <property type="entry name" value="WD40 repeat-like"/>
    <property type="match status" value="1"/>
</dbReference>
<evidence type="ECO:0000256" key="3">
    <source>
        <dbReference type="ARBA" id="ARBA00022574"/>
    </source>
</evidence>
<dbReference type="OrthoDB" id="1935146at2759"/>
<evidence type="ECO:0000256" key="2">
    <source>
        <dbReference type="ARBA" id="ARBA00022552"/>
    </source>
</evidence>
<dbReference type="PANTHER" id="PTHR18359">
    <property type="entry name" value="WD-REPEAT PROTEIN-RELATED"/>
    <property type="match status" value="1"/>
</dbReference>
<keyword evidence="5" id="KW-0539">Nucleus</keyword>
<evidence type="ECO:0000313" key="8">
    <source>
        <dbReference type="EMBL" id="CAD7274563.1"/>
    </source>
</evidence>
<feature type="region of interest" description="Disordered" evidence="7">
    <location>
        <begin position="92"/>
        <end position="127"/>
    </location>
</feature>
<evidence type="ECO:0008006" key="10">
    <source>
        <dbReference type="Google" id="ProtNLM"/>
    </source>
</evidence>
<evidence type="ECO:0000256" key="6">
    <source>
        <dbReference type="ARBA" id="ARBA00025767"/>
    </source>
</evidence>
<keyword evidence="3" id="KW-0853">WD repeat</keyword>
<proteinExistence type="inferred from homology"/>
<feature type="compositionally biased region" description="Basic residues" evidence="7">
    <location>
        <begin position="30"/>
        <end position="44"/>
    </location>
</feature>
<dbReference type="SMART" id="SM00320">
    <property type="entry name" value="WD40"/>
    <property type="match status" value="4"/>
</dbReference>
<dbReference type="EMBL" id="OA882306">
    <property type="protein sequence ID" value="CAD7274563.1"/>
    <property type="molecule type" value="Genomic_DNA"/>
</dbReference>
<dbReference type="InterPro" id="IPR036322">
    <property type="entry name" value="WD40_repeat_dom_sf"/>
</dbReference>
<gene>
    <name evidence="8" type="ORF">NMOB1V02_LOCUS2393</name>
</gene>
<sequence>METGTEMSANKEVEDPPPLESSFVKTEEKKKKKKKLTKAGRKKLRQEQTETFSKHRRIIASDKTAGDLQLERDLFGGEAELVETFEKKAAAKREFQQVDDESEDDDESGIAEDEIPEKKRKKKNIKKPVWVDEDDEKTELGQVVNAYTRGKHQKLEGSKHSYKNYVEKRFESVYGSSPDWAKVKADDAKDEDDPLLMRSTVYLDSKRDALPAGDIRLEFCAELNSEQIEGSLQAVQFHPWSQVALVAGTAVVVSLYQVTVTETNCVFHATRSIRFKSRELRSATFSANGNEILVGGGMKSRNLFVFDMLSGETKTCFFPKDRQFPCWQHIAVQPDGEFIVGKGYGDEENCVHFISGSSKQWISTVRLSDTVKAFCFSPCSNYLLVTGGYGDEENCVHFISGSSKQWISTVRLSDTVKAFCFSPCSNYLLVTGDGGYIHVVDARLRRCVKRYNDSGSLVGTAIAFSPCGNLLAVGNDSGVVNIYNAESLLNDVSSKNMDPEPMKTIMNLVTTVDILKFNHSSEILAMASSRKENAVKLWHVRSRTAFKNFPAPGKNYGKIMALDFSLHSGFLSFANNKWKAKLFRIPFYPSF</sequence>
<dbReference type="InterPro" id="IPR001680">
    <property type="entry name" value="WD40_rpt"/>
</dbReference>
<dbReference type="InterPro" id="IPR015943">
    <property type="entry name" value="WD40/YVTN_repeat-like_dom_sf"/>
</dbReference>
<dbReference type="Proteomes" id="UP000678499">
    <property type="component" value="Unassembled WGS sequence"/>
</dbReference>
<dbReference type="EMBL" id="CAJPEX010000269">
    <property type="protein sequence ID" value="CAG0914715.1"/>
    <property type="molecule type" value="Genomic_DNA"/>
</dbReference>
<keyword evidence="2" id="KW-0698">rRNA processing</keyword>
<evidence type="ECO:0000256" key="7">
    <source>
        <dbReference type="SAM" id="MobiDB-lite"/>
    </source>
</evidence>
<reference evidence="8" key="1">
    <citation type="submission" date="2020-11" db="EMBL/GenBank/DDBJ databases">
        <authorList>
            <person name="Tran Van P."/>
        </authorList>
    </citation>
    <scope>NUCLEOTIDE SEQUENCE</scope>
</reference>
<dbReference type="Gene3D" id="2.130.10.10">
    <property type="entry name" value="YVTN repeat-like/Quinoprotein amine dehydrogenase"/>
    <property type="match status" value="1"/>
</dbReference>
<feature type="compositionally biased region" description="Acidic residues" evidence="7">
    <location>
        <begin position="97"/>
        <end position="115"/>
    </location>
</feature>
<evidence type="ECO:0000256" key="4">
    <source>
        <dbReference type="ARBA" id="ARBA00022737"/>
    </source>
</evidence>